<evidence type="ECO:0000313" key="3">
    <source>
        <dbReference type="EMBL" id="CAK0796568.1"/>
    </source>
</evidence>
<dbReference type="Gene3D" id="1.10.10.580">
    <property type="entry name" value="Structural maintenance of chromosome 1. Chain E"/>
    <property type="match status" value="1"/>
</dbReference>
<dbReference type="InterPro" id="IPR006909">
    <property type="entry name" value="Rad21/Rec8_C_eu"/>
</dbReference>
<organism evidence="3 4">
    <name type="scientific">Prorocentrum cordatum</name>
    <dbReference type="NCBI Taxonomy" id="2364126"/>
    <lineage>
        <taxon>Eukaryota</taxon>
        <taxon>Sar</taxon>
        <taxon>Alveolata</taxon>
        <taxon>Dinophyceae</taxon>
        <taxon>Prorocentrales</taxon>
        <taxon>Prorocentraceae</taxon>
        <taxon>Prorocentrum</taxon>
    </lineage>
</organism>
<evidence type="ECO:0000313" key="4">
    <source>
        <dbReference type="Proteomes" id="UP001189429"/>
    </source>
</evidence>
<dbReference type="InterPro" id="IPR023093">
    <property type="entry name" value="ScpA-like_C"/>
</dbReference>
<dbReference type="Pfam" id="PF04824">
    <property type="entry name" value="Rad21_Rec8"/>
    <property type="match status" value="1"/>
</dbReference>
<sequence>PVRVEPGAAGSAASAAAEQALALLRRQRRVRDPLARPAVRPGVVYGFDDETAMAADAYQQWQHDAACLRLPHRRAGDYAEAGACDAREADHLGLLLRALLDPPPHALGGLGAAPEPAGPGHAAGGLELQVVHGASGAAEAPGEAAPPGEALQAPPPAVGGEDCLGQAPWLGQAGPVPEQAGELAGELGPEAQDERTAEVGRIIRNCLRADPPTVAFHTLVPPGGADRATAASTFAAVLALASAGELRVQQDGPYGDIVISEP</sequence>
<accession>A0ABN9Q0V3</accession>
<feature type="non-terminal residue" evidence="3">
    <location>
        <position position="1"/>
    </location>
</feature>
<name>A0ABN9Q0V3_9DINO</name>
<gene>
    <name evidence="3" type="ORF">PCOR1329_LOCUS5921</name>
</gene>
<keyword evidence="4" id="KW-1185">Reference proteome</keyword>
<dbReference type="InterPro" id="IPR036390">
    <property type="entry name" value="WH_DNA-bd_sf"/>
</dbReference>
<reference evidence="3" key="1">
    <citation type="submission" date="2023-10" db="EMBL/GenBank/DDBJ databases">
        <authorList>
            <person name="Chen Y."/>
            <person name="Shah S."/>
            <person name="Dougan E. K."/>
            <person name="Thang M."/>
            <person name="Chan C."/>
        </authorList>
    </citation>
    <scope>NUCLEOTIDE SEQUENCE [LARGE SCALE GENOMIC DNA]</scope>
</reference>
<proteinExistence type="predicted"/>
<dbReference type="EMBL" id="CAUYUJ010001571">
    <property type="protein sequence ID" value="CAK0796568.1"/>
    <property type="molecule type" value="Genomic_DNA"/>
</dbReference>
<evidence type="ECO:0000256" key="1">
    <source>
        <dbReference type="SAM" id="MobiDB-lite"/>
    </source>
</evidence>
<feature type="compositionally biased region" description="Low complexity" evidence="1">
    <location>
        <begin position="134"/>
        <end position="152"/>
    </location>
</feature>
<dbReference type="SUPFAM" id="SSF46785">
    <property type="entry name" value="Winged helix' DNA-binding domain"/>
    <property type="match status" value="1"/>
</dbReference>
<feature type="region of interest" description="Disordered" evidence="1">
    <location>
        <begin position="134"/>
        <end position="196"/>
    </location>
</feature>
<protein>
    <recommendedName>
        <fullName evidence="2">Rad21/Rec8-like protein C-terminal eukaryotic domain-containing protein</fullName>
    </recommendedName>
</protein>
<feature type="domain" description="Rad21/Rec8-like protein C-terminal eukaryotic" evidence="2">
    <location>
        <begin position="223"/>
        <end position="260"/>
    </location>
</feature>
<dbReference type="Proteomes" id="UP001189429">
    <property type="component" value="Unassembled WGS sequence"/>
</dbReference>
<comment type="caution">
    <text evidence="3">The sequence shown here is derived from an EMBL/GenBank/DDBJ whole genome shotgun (WGS) entry which is preliminary data.</text>
</comment>
<evidence type="ECO:0000259" key="2">
    <source>
        <dbReference type="Pfam" id="PF04824"/>
    </source>
</evidence>